<evidence type="ECO:0000256" key="3">
    <source>
        <dbReference type="ARBA" id="ARBA00022840"/>
    </source>
</evidence>
<dbReference type="InterPro" id="IPR052708">
    <property type="entry name" value="PxpC"/>
</dbReference>
<evidence type="ECO:0000313" key="7">
    <source>
        <dbReference type="Proteomes" id="UP000464675"/>
    </source>
</evidence>
<dbReference type="Proteomes" id="UP000464675">
    <property type="component" value="Chromosome"/>
</dbReference>
<keyword evidence="1" id="KW-0547">Nucleotide-binding</keyword>
<keyword evidence="7" id="KW-1185">Reference proteome</keyword>
<gene>
    <name evidence="6" type="ORF">GTQ55_14605</name>
    <name evidence="5" type="ORF">HNQ53_002688</name>
</gene>
<dbReference type="Proteomes" id="UP000563601">
    <property type="component" value="Unassembled WGS sequence"/>
</dbReference>
<dbReference type="PANTHER" id="PTHR43309:SF3">
    <property type="entry name" value="5-OXOPROLINASE SUBUNIT C"/>
    <property type="match status" value="1"/>
</dbReference>
<dbReference type="Pfam" id="PF02626">
    <property type="entry name" value="CT_A_B"/>
    <property type="match status" value="1"/>
</dbReference>
<dbReference type="RefSeq" id="WP_161859403.1">
    <property type="nucleotide sequence ID" value="NZ_CP047491.1"/>
</dbReference>
<accession>A0A6P1TE34</accession>
<dbReference type="InterPro" id="IPR003778">
    <property type="entry name" value="CT_A_B"/>
</dbReference>
<dbReference type="Gene3D" id="2.40.100.10">
    <property type="entry name" value="Cyclophilin-like"/>
    <property type="match status" value="1"/>
</dbReference>
<dbReference type="EMBL" id="JACHHR010000003">
    <property type="protein sequence ID" value="MBB5212463.1"/>
    <property type="molecule type" value="Genomic_DNA"/>
</dbReference>
<dbReference type="SUPFAM" id="SSF50891">
    <property type="entry name" value="Cyclophilin-like"/>
    <property type="match status" value="1"/>
</dbReference>
<evidence type="ECO:0000256" key="2">
    <source>
        <dbReference type="ARBA" id="ARBA00022801"/>
    </source>
</evidence>
<feature type="domain" description="Carboxyltransferase" evidence="4">
    <location>
        <begin position="24"/>
        <end position="302"/>
    </location>
</feature>
<reference evidence="6 7" key="1">
    <citation type="submission" date="2020-01" db="EMBL/GenBank/DDBJ databases">
        <title>The possibility of degradation of plastic by Microbulbifer hydrolyticus IRE-31.</title>
        <authorList>
            <person name="Liu L."/>
        </authorList>
    </citation>
    <scope>NUCLEOTIDE SEQUENCE [LARGE SCALE GENOMIC DNA]</scope>
    <source>
        <strain evidence="6 7">IRE-31</strain>
    </source>
</reference>
<dbReference type="NCBIfam" id="TIGR00724">
    <property type="entry name" value="urea_amlyse_rel"/>
    <property type="match status" value="1"/>
</dbReference>
<evidence type="ECO:0000259" key="4">
    <source>
        <dbReference type="SMART" id="SM00797"/>
    </source>
</evidence>
<dbReference type="OrthoDB" id="9768696at2"/>
<evidence type="ECO:0000313" key="8">
    <source>
        <dbReference type="Proteomes" id="UP000563601"/>
    </source>
</evidence>
<reference evidence="5 8" key="2">
    <citation type="submission" date="2020-08" db="EMBL/GenBank/DDBJ databases">
        <title>Genomic Encyclopedia of Type Strains, Phase IV (KMG-IV): sequencing the most valuable type-strain genomes for metagenomic binning, comparative biology and taxonomic classification.</title>
        <authorList>
            <person name="Goeker M."/>
        </authorList>
    </citation>
    <scope>NUCLEOTIDE SEQUENCE [LARGE SCALE GENOMIC DNA]</scope>
    <source>
        <strain evidence="5 8">DSM 11525</strain>
    </source>
</reference>
<sequence>MALRIIKPGLQTTVQNGGRPGNLRWGLSRGGAADTFAMALGNLLLRNPASHPCLEVAVTGPEIDVTDDVSIAVTGARFDLFHNDSLVENDEVIPLRAGDRLRFGALRSGARAYIALAGQMDLTASFGSFSTHVISGFGGLHGRALRAGDLLALHHCRAESRRALPAQYRLDYRARPLLRVVPGLEAQYFSTATLARFYGGGFTVSPQSNRMGIRLEGAPLPVADLPQQISSGLCMGTVQVPPNGLPIVSFVEGQTIGGYPRIAHVISADLHRLGQLTAGARLDFEVVSLRSAHRILKDKSRLLDQLANLL</sequence>
<keyword evidence="3" id="KW-0067">ATP-binding</keyword>
<evidence type="ECO:0000256" key="1">
    <source>
        <dbReference type="ARBA" id="ARBA00022741"/>
    </source>
</evidence>
<dbReference type="AlphaFoldDB" id="A0A6P1TE34"/>
<organism evidence="5 8">
    <name type="scientific">Microbulbifer hydrolyticus</name>
    <dbReference type="NCBI Taxonomy" id="48074"/>
    <lineage>
        <taxon>Bacteria</taxon>
        <taxon>Pseudomonadati</taxon>
        <taxon>Pseudomonadota</taxon>
        <taxon>Gammaproteobacteria</taxon>
        <taxon>Cellvibrionales</taxon>
        <taxon>Microbulbiferaceae</taxon>
        <taxon>Microbulbifer</taxon>
    </lineage>
</organism>
<keyword evidence="2" id="KW-0378">Hydrolase</keyword>
<proteinExistence type="predicted"/>
<dbReference type="GO" id="GO:0016787">
    <property type="term" value="F:hydrolase activity"/>
    <property type="evidence" value="ECO:0007669"/>
    <property type="project" value="UniProtKB-KW"/>
</dbReference>
<name>A0A6P1TE34_9GAMM</name>
<dbReference type="SMART" id="SM00797">
    <property type="entry name" value="AHS2"/>
    <property type="match status" value="1"/>
</dbReference>
<evidence type="ECO:0000313" key="6">
    <source>
        <dbReference type="EMBL" id="QHQ40091.1"/>
    </source>
</evidence>
<protein>
    <submittedName>
        <fullName evidence="6">5-oxoprolinase/urea amidolyase family protein</fullName>
    </submittedName>
    <submittedName>
        <fullName evidence="5">Antagonist of KipI</fullName>
    </submittedName>
</protein>
<evidence type="ECO:0000313" key="5">
    <source>
        <dbReference type="EMBL" id="MBB5212463.1"/>
    </source>
</evidence>
<dbReference type="GO" id="GO:0005524">
    <property type="term" value="F:ATP binding"/>
    <property type="evidence" value="ECO:0007669"/>
    <property type="project" value="UniProtKB-KW"/>
</dbReference>
<dbReference type="PANTHER" id="PTHR43309">
    <property type="entry name" value="5-OXOPROLINASE SUBUNIT C"/>
    <property type="match status" value="1"/>
</dbReference>
<dbReference type="EMBL" id="CP047491">
    <property type="protein sequence ID" value="QHQ40091.1"/>
    <property type="molecule type" value="Genomic_DNA"/>
</dbReference>
<dbReference type="InterPro" id="IPR029000">
    <property type="entry name" value="Cyclophilin-like_dom_sf"/>
</dbReference>